<evidence type="ECO:0000256" key="4">
    <source>
        <dbReference type="ARBA" id="ARBA00022833"/>
    </source>
</evidence>
<evidence type="ECO:0000256" key="3">
    <source>
        <dbReference type="ARBA" id="ARBA00022723"/>
    </source>
</evidence>
<feature type="binding site" evidence="5 6">
    <location>
        <position position="236"/>
    </location>
    <ligand>
        <name>Zn(2+)</name>
        <dbReference type="ChEBI" id="CHEBI:29105"/>
    </ligand>
</feature>
<keyword evidence="3 5" id="KW-0479">Metal-binding</keyword>
<comment type="cofactor">
    <cofactor evidence="5">
        <name>Zn(2+)</name>
        <dbReference type="ChEBI" id="CHEBI:29105"/>
    </cofactor>
    <text evidence="5">Binds 1 zinc ion per subunit.</text>
</comment>
<proteinExistence type="predicted"/>
<dbReference type="PIRSF" id="PIRSF037505">
    <property type="entry name" value="Betaine_HMT"/>
    <property type="match status" value="1"/>
</dbReference>
<dbReference type="GO" id="GO:0032259">
    <property type="term" value="P:methylation"/>
    <property type="evidence" value="ECO:0007669"/>
    <property type="project" value="UniProtKB-KW"/>
</dbReference>
<reference evidence="8" key="1">
    <citation type="submission" date="2013-02" db="EMBL/GenBank/DDBJ databases">
        <title>Genomic Cooperation Between Trypanosomatids and Their Bacterial Endosymbionts in the Synthesis of Essential Amino Acids Heavily Influenced by Multiple Lateral Gene Transfer Events.</title>
        <authorList>
            <person name="Alves J.M.P."/>
            <person name="Klein C."/>
            <person name="Maia da Silva F."/>
            <person name="Costa Martins A.G."/>
            <person name="Serrano M.G."/>
            <person name="Buck G.A."/>
            <person name="Vasconcelos A.T.R."/>
            <person name="France-Sagot M."/>
            <person name="Teixeira M.M.G."/>
            <person name="Motta M.C.M."/>
            <person name="Camargo E.P."/>
        </authorList>
    </citation>
    <scope>NUCLEOTIDE SEQUENCE</scope>
</reference>
<dbReference type="InterPro" id="IPR017226">
    <property type="entry name" value="BHMT-like"/>
</dbReference>
<keyword evidence="2 6" id="KW-0808">Transferase</keyword>
<protein>
    <submittedName>
        <fullName evidence="8">Homocysteine S-methyltransferase</fullName>
        <ecNumber evidence="8">2.1.1.10</ecNumber>
    </submittedName>
</protein>
<evidence type="ECO:0000259" key="7">
    <source>
        <dbReference type="PROSITE" id="PS50970"/>
    </source>
</evidence>
<keyword evidence="1 6" id="KW-0489">Methyltransferase</keyword>
<dbReference type="GO" id="GO:0033528">
    <property type="term" value="P:S-methylmethionine cycle"/>
    <property type="evidence" value="ECO:0007669"/>
    <property type="project" value="TreeGrafter"/>
</dbReference>
<evidence type="ECO:0000256" key="1">
    <source>
        <dbReference type="ARBA" id="ARBA00022603"/>
    </source>
</evidence>
<dbReference type="NCBIfam" id="NF007020">
    <property type="entry name" value="PRK09485.1"/>
    <property type="match status" value="1"/>
</dbReference>
<accession>U5KN53</accession>
<dbReference type="Gene3D" id="3.20.20.330">
    <property type="entry name" value="Homocysteine-binding-like domain"/>
    <property type="match status" value="1"/>
</dbReference>
<feature type="binding site" evidence="6">
    <location>
        <position position="302"/>
    </location>
    <ligand>
        <name>Zn(2+)</name>
        <dbReference type="ChEBI" id="CHEBI:29105"/>
    </ligand>
</feature>
<sequence>MAETTKMDFKAYMEDPRSILVLDGALATELQSRGCDLNDPLWSGKTLIEEPTAIAEVEKSYLQSGARCIITASYQATPEILELRRNISSSEAYDIIKRSVQLAKQARDTYYKVSCEKPRVFVAGSVGPYGALLADGSEYRGDYQRTAEEFKSFHRDRMRALASAGADLFALETQPSAPEVRALVDLIETEFPNSQAWVSFTVKEGDPSAMSDGTPFADIVPLLDASPNIVAIGVNCLPLMNADASLSHLAALTKKPLVVYPNSGEQYDPNGKGWSGAQQSGTLAGECEKWLHHGARVIGGCCRTTPADIKELTQKLVSLNYICSK</sequence>
<feature type="domain" description="Hcy-binding" evidence="7">
    <location>
        <begin position="8"/>
        <end position="316"/>
    </location>
</feature>
<dbReference type="PANTHER" id="PTHR46015">
    <property type="entry name" value="ZGC:172121"/>
    <property type="match status" value="1"/>
</dbReference>
<evidence type="ECO:0000313" key="8">
    <source>
        <dbReference type="EMBL" id="AGT02789.1"/>
    </source>
</evidence>
<dbReference type="Pfam" id="PF02574">
    <property type="entry name" value="S-methyl_trans"/>
    <property type="match status" value="1"/>
</dbReference>
<dbReference type="GO" id="GO:0008898">
    <property type="term" value="F:S-adenosylmethionine-homocysteine S-methyltransferase activity"/>
    <property type="evidence" value="ECO:0007669"/>
    <property type="project" value="TreeGrafter"/>
</dbReference>
<dbReference type="SUPFAM" id="SSF82282">
    <property type="entry name" value="Homocysteine S-methyltransferase"/>
    <property type="match status" value="1"/>
</dbReference>
<dbReference type="PANTHER" id="PTHR46015:SF1">
    <property type="entry name" value="HOMOCYSTEINE S-METHYLTRANSFERASE-LIKE ISOFORM 1"/>
    <property type="match status" value="1"/>
</dbReference>
<evidence type="ECO:0000256" key="6">
    <source>
        <dbReference type="PROSITE-ProRule" id="PRU00333"/>
    </source>
</evidence>
<dbReference type="AlphaFoldDB" id="U5KN53"/>
<dbReference type="FunFam" id="3.20.20.330:FF:000002">
    <property type="entry name" value="Homocysteine S-methyltransferase"/>
    <property type="match status" value="1"/>
</dbReference>
<dbReference type="EC" id="2.1.1.10" evidence="8"/>
<keyword evidence="4 5" id="KW-0862">Zinc</keyword>
<dbReference type="PROSITE" id="PS50970">
    <property type="entry name" value="HCY"/>
    <property type="match status" value="1"/>
</dbReference>
<dbReference type="InterPro" id="IPR036589">
    <property type="entry name" value="HCY_dom_sf"/>
</dbReference>
<dbReference type="InterPro" id="IPR003726">
    <property type="entry name" value="HCY_dom"/>
</dbReference>
<evidence type="ECO:0000256" key="5">
    <source>
        <dbReference type="PIRSR" id="PIRSR037505-2"/>
    </source>
</evidence>
<feature type="binding site" evidence="6">
    <location>
        <position position="301"/>
    </location>
    <ligand>
        <name>Zn(2+)</name>
        <dbReference type="ChEBI" id="CHEBI:29105"/>
    </ligand>
</feature>
<name>U5KN53_9TRYP</name>
<dbReference type="EMBL" id="KC584061">
    <property type="protein sequence ID" value="AGT02789.1"/>
    <property type="molecule type" value="Genomic_DNA"/>
</dbReference>
<dbReference type="InterPro" id="IPR051486">
    <property type="entry name" value="Hcy_S-methyltransferase"/>
</dbReference>
<dbReference type="GO" id="GO:0009086">
    <property type="term" value="P:methionine biosynthetic process"/>
    <property type="evidence" value="ECO:0007669"/>
    <property type="project" value="InterPro"/>
</dbReference>
<organism evidence="8">
    <name type="scientific">Angomonas desouzai</name>
    <dbReference type="NCBI Taxonomy" id="59800"/>
    <lineage>
        <taxon>Eukaryota</taxon>
        <taxon>Discoba</taxon>
        <taxon>Euglenozoa</taxon>
        <taxon>Kinetoplastea</taxon>
        <taxon>Metakinetoplastina</taxon>
        <taxon>Trypanosomatida</taxon>
        <taxon>Trypanosomatidae</taxon>
        <taxon>Strigomonadinae</taxon>
        <taxon>Angomonas</taxon>
    </lineage>
</organism>
<evidence type="ECO:0000256" key="2">
    <source>
        <dbReference type="ARBA" id="ARBA00022679"/>
    </source>
</evidence>
<dbReference type="GO" id="GO:0008270">
    <property type="term" value="F:zinc ion binding"/>
    <property type="evidence" value="ECO:0007669"/>
    <property type="project" value="InterPro"/>
</dbReference>